<dbReference type="Gene3D" id="3.40.640.10">
    <property type="entry name" value="Type I PLP-dependent aspartate aminotransferase-like (Major domain)"/>
    <property type="match status" value="1"/>
</dbReference>
<comment type="similarity">
    <text evidence="1">Belongs to the DegT/DnrJ/EryC1 family.</text>
</comment>
<dbReference type="EMBL" id="LQMQ01000019">
    <property type="protein sequence ID" value="KUO41523.1"/>
    <property type="molecule type" value="Genomic_DNA"/>
</dbReference>
<reference evidence="2 3" key="1">
    <citation type="journal article" date="2016" name="Nat. Microbiol.">
        <title>Genomic inference of the metabolism of cosmopolitan subsurface Archaea, Hadesarchaea.</title>
        <authorList>
            <person name="Baker B.J."/>
            <person name="Saw J.H."/>
            <person name="Lind A.E."/>
            <person name="Lazar C.S."/>
            <person name="Hinrichs K.-U."/>
            <person name="Teske A.P."/>
            <person name="Ettema T.J."/>
        </authorList>
    </citation>
    <scope>NUCLEOTIDE SEQUENCE [LARGE SCALE GENOMIC DNA]</scope>
</reference>
<dbReference type="SUPFAM" id="SSF53383">
    <property type="entry name" value="PLP-dependent transferases"/>
    <property type="match status" value="1"/>
</dbReference>
<dbReference type="InterPro" id="IPR000653">
    <property type="entry name" value="DegT/StrS_aminotransferase"/>
</dbReference>
<dbReference type="InterPro" id="IPR015421">
    <property type="entry name" value="PyrdxlP-dep_Trfase_major"/>
</dbReference>
<gene>
    <name evidence="2" type="ORF">APZ16_05215</name>
</gene>
<organism evidence="2 3">
    <name type="scientific">Hadarchaeum yellowstonense</name>
    <dbReference type="NCBI Taxonomy" id="1776334"/>
    <lineage>
        <taxon>Archaea</taxon>
        <taxon>Methanobacteriati</taxon>
        <taxon>Candidatus Hadarchaeota</taxon>
        <taxon>Candidatus Hadarchaeia</taxon>
        <taxon>Candidatus Hadarchaeales</taxon>
        <taxon>Candidatus Hadarchaeaceae</taxon>
        <taxon>Candidatus Hadarchaeum</taxon>
    </lineage>
</organism>
<sequence>MAAVERVFQSGWLGMGSVVKEFEDAVADFLGARYVVATSTGTAALHLALDSIGLKPGDEVIVPSITYVATAQAVTATGAVPVFCDVEEDTLNIDLSDAESKITEKTRAIVPVHYRGMPCDMDGLFKLAHDYNLRVVEDAAHAFGSYYRGRRIGSFGDLTCFSFDPVKNVTCGEGGAIALSDAEFMGLLQRKRILGIDRDTWSRYHDKRSWVYDVTTQGYRYHMSNINAAIGLVQLKKYDRLNSRKISIAKVYDEEFAKLKKIELLRTDYDGLSLFIYVVKVREGRDRLMRFLEGEGIGTGIHYIPCHLFSFYGRNRAKLPVAEKIYEQILTLPLYPDMSDEDVERVISAVKKWE</sequence>
<dbReference type="PANTHER" id="PTHR30244">
    <property type="entry name" value="TRANSAMINASE"/>
    <property type="match status" value="1"/>
</dbReference>
<feature type="non-terminal residue" evidence="2">
    <location>
        <position position="354"/>
    </location>
</feature>
<proteinExistence type="inferred from homology"/>
<keyword evidence="1" id="KW-0663">Pyridoxal phosphate</keyword>
<dbReference type="PANTHER" id="PTHR30244:SF34">
    <property type="entry name" value="DTDP-4-AMINO-4,6-DIDEOXYGALACTOSE TRANSAMINASE"/>
    <property type="match status" value="1"/>
</dbReference>
<dbReference type="Gene3D" id="3.90.1150.10">
    <property type="entry name" value="Aspartate Aminotransferase, domain 1"/>
    <property type="match status" value="1"/>
</dbReference>
<dbReference type="STRING" id="1776334.APZ16_05215"/>
<dbReference type="InterPro" id="IPR015424">
    <property type="entry name" value="PyrdxlP-dep_Trfase"/>
</dbReference>
<accession>A0A147JY41</accession>
<protein>
    <recommendedName>
        <fullName evidence="4">Aminotransferase</fullName>
    </recommendedName>
</protein>
<dbReference type="InterPro" id="IPR015422">
    <property type="entry name" value="PyrdxlP-dep_Trfase_small"/>
</dbReference>
<dbReference type="Pfam" id="PF01041">
    <property type="entry name" value="DegT_DnrJ_EryC1"/>
    <property type="match status" value="1"/>
</dbReference>
<dbReference type="GO" id="GO:0030170">
    <property type="term" value="F:pyridoxal phosphate binding"/>
    <property type="evidence" value="ECO:0007669"/>
    <property type="project" value="TreeGrafter"/>
</dbReference>
<dbReference type="PIRSF" id="PIRSF000390">
    <property type="entry name" value="PLP_StrS"/>
    <property type="match status" value="1"/>
</dbReference>
<name>A0A147JY41_HADYE</name>
<dbReference type="AlphaFoldDB" id="A0A147JY41"/>
<dbReference type="CDD" id="cd00616">
    <property type="entry name" value="AHBA_syn"/>
    <property type="match status" value="1"/>
</dbReference>
<dbReference type="GO" id="GO:0000271">
    <property type="term" value="P:polysaccharide biosynthetic process"/>
    <property type="evidence" value="ECO:0007669"/>
    <property type="project" value="TreeGrafter"/>
</dbReference>
<evidence type="ECO:0000313" key="3">
    <source>
        <dbReference type="Proteomes" id="UP000074294"/>
    </source>
</evidence>
<evidence type="ECO:0008006" key="4">
    <source>
        <dbReference type="Google" id="ProtNLM"/>
    </source>
</evidence>
<comment type="caution">
    <text evidence="2">The sequence shown here is derived from an EMBL/GenBank/DDBJ whole genome shotgun (WGS) entry which is preliminary data.</text>
</comment>
<dbReference type="GO" id="GO:0008483">
    <property type="term" value="F:transaminase activity"/>
    <property type="evidence" value="ECO:0007669"/>
    <property type="project" value="TreeGrafter"/>
</dbReference>
<dbReference type="Proteomes" id="UP000074294">
    <property type="component" value="Unassembled WGS sequence"/>
</dbReference>
<evidence type="ECO:0000256" key="1">
    <source>
        <dbReference type="RuleBase" id="RU004508"/>
    </source>
</evidence>
<evidence type="ECO:0000313" key="2">
    <source>
        <dbReference type="EMBL" id="KUO41523.1"/>
    </source>
</evidence>